<dbReference type="Pfam" id="PF00487">
    <property type="entry name" value="FA_desaturase"/>
    <property type="match status" value="1"/>
</dbReference>
<accession>A0A8J3DBM1</accession>
<keyword evidence="1" id="KW-0472">Membrane</keyword>
<dbReference type="GO" id="GO:0016717">
    <property type="term" value="F:oxidoreductase activity, acting on paired donors, with oxidation of a pair of donors resulting in the reduction of molecular oxygen to two molecules of water"/>
    <property type="evidence" value="ECO:0007669"/>
    <property type="project" value="TreeGrafter"/>
</dbReference>
<dbReference type="GO" id="GO:0006629">
    <property type="term" value="P:lipid metabolic process"/>
    <property type="evidence" value="ECO:0007669"/>
    <property type="project" value="InterPro"/>
</dbReference>
<gene>
    <name evidence="3" type="ORF">GCM10007047_14720</name>
</gene>
<dbReference type="PANTHER" id="PTHR19353">
    <property type="entry name" value="FATTY ACID DESATURASE 2"/>
    <property type="match status" value="1"/>
</dbReference>
<reference evidence="3" key="2">
    <citation type="submission" date="2020-09" db="EMBL/GenBank/DDBJ databases">
        <authorList>
            <person name="Sun Q."/>
            <person name="Kim S."/>
        </authorList>
    </citation>
    <scope>NUCLEOTIDE SEQUENCE</scope>
    <source>
        <strain evidence="3">KCTC 12870</strain>
    </source>
</reference>
<sequence length="244" mass="28322">MRVWGMIALTPNGIWTHSHNHHHNHNSKLKVPPFGSFPVMTAERYLQATRQERFFYEINRHPITILCGYFTAFVFGMCIAPFFEKHRKHQDCLAALLVHAAIYTVLGLIFGLQAMFFAWFLPQFFAGALGAYLFYAQHNFPTVTYLDRDGWTYEGAALQSSSYCKMGPLMNYFTANIGYHHIHHLNSKIPFYRLPEVYRSMPELQTPKTTSLKFKDISSCLSLHVWDPAQQRMISRREMYALAA</sequence>
<dbReference type="InterPro" id="IPR005804">
    <property type="entry name" value="FA_desaturase_dom"/>
</dbReference>
<protein>
    <recommendedName>
        <fullName evidence="2">Fatty acid desaturase domain-containing protein</fullName>
    </recommendedName>
</protein>
<dbReference type="PANTHER" id="PTHR19353:SF73">
    <property type="entry name" value="FATTY ACID DESATURASE"/>
    <property type="match status" value="1"/>
</dbReference>
<keyword evidence="1" id="KW-1133">Transmembrane helix</keyword>
<evidence type="ECO:0000313" key="3">
    <source>
        <dbReference type="EMBL" id="GHB99515.1"/>
    </source>
</evidence>
<dbReference type="EMBL" id="BMXG01000007">
    <property type="protein sequence ID" value="GHB99515.1"/>
    <property type="molecule type" value="Genomic_DNA"/>
</dbReference>
<reference evidence="3" key="1">
    <citation type="journal article" date="2014" name="Int. J. Syst. Evol. Microbiol.">
        <title>Complete genome sequence of Corynebacterium casei LMG S-19264T (=DSM 44701T), isolated from a smear-ripened cheese.</title>
        <authorList>
            <consortium name="US DOE Joint Genome Institute (JGI-PGF)"/>
            <person name="Walter F."/>
            <person name="Albersmeier A."/>
            <person name="Kalinowski J."/>
            <person name="Ruckert C."/>
        </authorList>
    </citation>
    <scope>NUCLEOTIDE SEQUENCE</scope>
    <source>
        <strain evidence="3">KCTC 12870</strain>
    </source>
</reference>
<comment type="caution">
    <text evidence="3">The sequence shown here is derived from an EMBL/GenBank/DDBJ whole genome shotgun (WGS) entry which is preliminary data.</text>
</comment>
<dbReference type="GO" id="GO:0016020">
    <property type="term" value="C:membrane"/>
    <property type="evidence" value="ECO:0007669"/>
    <property type="project" value="TreeGrafter"/>
</dbReference>
<evidence type="ECO:0000256" key="1">
    <source>
        <dbReference type="SAM" id="Phobius"/>
    </source>
</evidence>
<evidence type="ECO:0000313" key="4">
    <source>
        <dbReference type="Proteomes" id="UP000642829"/>
    </source>
</evidence>
<dbReference type="InterPro" id="IPR012171">
    <property type="entry name" value="Fatty_acid_desaturase"/>
</dbReference>
<organism evidence="3 4">
    <name type="scientific">Cerasicoccus arenae</name>
    <dbReference type="NCBI Taxonomy" id="424488"/>
    <lineage>
        <taxon>Bacteria</taxon>
        <taxon>Pseudomonadati</taxon>
        <taxon>Verrucomicrobiota</taxon>
        <taxon>Opitutia</taxon>
        <taxon>Puniceicoccales</taxon>
        <taxon>Cerasicoccaceae</taxon>
        <taxon>Cerasicoccus</taxon>
    </lineage>
</organism>
<feature type="transmembrane region" description="Helical" evidence="1">
    <location>
        <begin position="92"/>
        <end position="110"/>
    </location>
</feature>
<proteinExistence type="predicted"/>
<evidence type="ECO:0000259" key="2">
    <source>
        <dbReference type="Pfam" id="PF00487"/>
    </source>
</evidence>
<keyword evidence="4" id="KW-1185">Reference proteome</keyword>
<name>A0A8J3DBM1_9BACT</name>
<feature type="domain" description="Fatty acid desaturase" evidence="2">
    <location>
        <begin position="4"/>
        <end position="203"/>
    </location>
</feature>
<feature type="transmembrane region" description="Helical" evidence="1">
    <location>
        <begin position="63"/>
        <end position="83"/>
    </location>
</feature>
<keyword evidence="1" id="KW-0812">Transmembrane</keyword>
<dbReference type="AlphaFoldDB" id="A0A8J3DBM1"/>
<dbReference type="Proteomes" id="UP000642829">
    <property type="component" value="Unassembled WGS sequence"/>
</dbReference>